<proteinExistence type="predicted"/>
<dbReference type="InterPro" id="IPR003593">
    <property type="entry name" value="AAA+_ATPase"/>
</dbReference>
<dbReference type="GO" id="GO:0140359">
    <property type="term" value="F:ABC-type transporter activity"/>
    <property type="evidence" value="ECO:0007669"/>
    <property type="project" value="InterPro"/>
</dbReference>
<evidence type="ECO:0000256" key="9">
    <source>
        <dbReference type="ARBA" id="ARBA00023136"/>
    </source>
</evidence>
<keyword evidence="6" id="KW-0788">Thiol protease</keyword>
<dbReference type="GO" id="GO:0008234">
    <property type="term" value="F:cysteine-type peptidase activity"/>
    <property type="evidence" value="ECO:0007669"/>
    <property type="project" value="UniProtKB-KW"/>
</dbReference>
<dbReference type="SUPFAM" id="SSF52540">
    <property type="entry name" value="P-loop containing nucleoside triphosphate hydrolases"/>
    <property type="match status" value="1"/>
</dbReference>
<dbReference type="GO" id="GO:0005886">
    <property type="term" value="C:plasma membrane"/>
    <property type="evidence" value="ECO:0007669"/>
    <property type="project" value="UniProtKB-SubCell"/>
</dbReference>
<dbReference type="GO" id="GO:0005524">
    <property type="term" value="F:ATP binding"/>
    <property type="evidence" value="ECO:0007669"/>
    <property type="project" value="UniProtKB-KW"/>
</dbReference>
<keyword evidence="6" id="KW-0645">Protease</keyword>
<evidence type="ECO:0000256" key="5">
    <source>
        <dbReference type="ARBA" id="ARBA00022741"/>
    </source>
</evidence>
<reference evidence="13" key="2">
    <citation type="submission" date="2021-04" db="EMBL/GenBank/DDBJ databases">
        <authorList>
            <person name="Gilroy R."/>
        </authorList>
    </citation>
    <scope>NUCLEOTIDE SEQUENCE</scope>
    <source>
        <strain evidence="13">USAMLcec2-132</strain>
    </source>
</reference>
<name>A0A9D2NGR7_9FIRM</name>
<feature type="transmembrane region" description="Helical" evidence="10">
    <location>
        <begin position="7"/>
        <end position="27"/>
    </location>
</feature>
<dbReference type="SMART" id="SM00382">
    <property type="entry name" value="AAA"/>
    <property type="match status" value="1"/>
</dbReference>
<evidence type="ECO:0000256" key="7">
    <source>
        <dbReference type="ARBA" id="ARBA00022840"/>
    </source>
</evidence>
<dbReference type="CDD" id="cd03228">
    <property type="entry name" value="ABCC_MRP_Like"/>
    <property type="match status" value="1"/>
</dbReference>
<evidence type="ECO:0000259" key="11">
    <source>
        <dbReference type="PROSITE" id="PS50893"/>
    </source>
</evidence>
<comment type="caution">
    <text evidence="13">The sequence shown here is derived from an EMBL/GenBank/DDBJ whole genome shotgun (WGS) entry which is preliminary data.</text>
</comment>
<organism evidence="13 14">
    <name type="scientific">Candidatus Eisenbergiella merdavium</name>
    <dbReference type="NCBI Taxonomy" id="2838551"/>
    <lineage>
        <taxon>Bacteria</taxon>
        <taxon>Bacillati</taxon>
        <taxon>Bacillota</taxon>
        <taxon>Clostridia</taxon>
        <taxon>Lachnospirales</taxon>
        <taxon>Lachnospiraceae</taxon>
        <taxon>Eisenbergiella</taxon>
    </lineage>
</organism>
<feature type="domain" description="ABC transmembrane type-1" evidence="12">
    <location>
        <begin position="74"/>
        <end position="241"/>
    </location>
</feature>
<protein>
    <submittedName>
        <fullName evidence="13">ABC transporter ATP-binding protein/permease</fullName>
    </submittedName>
</protein>
<evidence type="ECO:0000256" key="10">
    <source>
        <dbReference type="SAM" id="Phobius"/>
    </source>
</evidence>
<keyword evidence="5" id="KW-0547">Nucleotide-binding</keyword>
<keyword evidence="3" id="KW-1003">Cell membrane</keyword>
<keyword evidence="2" id="KW-0813">Transport</keyword>
<evidence type="ECO:0000256" key="3">
    <source>
        <dbReference type="ARBA" id="ARBA00022475"/>
    </source>
</evidence>
<evidence type="ECO:0000256" key="4">
    <source>
        <dbReference type="ARBA" id="ARBA00022692"/>
    </source>
</evidence>
<dbReference type="InterPro" id="IPR036640">
    <property type="entry name" value="ABC1_TM_sf"/>
</dbReference>
<dbReference type="Gene3D" id="1.20.1560.10">
    <property type="entry name" value="ABC transporter type 1, transmembrane domain"/>
    <property type="match status" value="1"/>
</dbReference>
<dbReference type="InterPro" id="IPR039421">
    <property type="entry name" value="Type_1_exporter"/>
</dbReference>
<accession>A0A9D2NGR7</accession>
<evidence type="ECO:0000313" key="14">
    <source>
        <dbReference type="Proteomes" id="UP000823891"/>
    </source>
</evidence>
<evidence type="ECO:0000259" key="12">
    <source>
        <dbReference type="PROSITE" id="PS50929"/>
    </source>
</evidence>
<comment type="subcellular location">
    <subcellularLocation>
        <location evidence="1">Cell membrane</location>
        <topology evidence="1">Multi-pass membrane protein</topology>
    </subcellularLocation>
</comment>
<dbReference type="AlphaFoldDB" id="A0A9D2NGR7"/>
<keyword evidence="9 10" id="KW-0472">Membrane</keyword>
<evidence type="ECO:0000256" key="1">
    <source>
        <dbReference type="ARBA" id="ARBA00004651"/>
    </source>
</evidence>
<dbReference type="InterPro" id="IPR003439">
    <property type="entry name" value="ABC_transporter-like_ATP-bd"/>
</dbReference>
<dbReference type="Pfam" id="PF00005">
    <property type="entry name" value="ABC_tran"/>
    <property type="match status" value="1"/>
</dbReference>
<dbReference type="GO" id="GO:0016887">
    <property type="term" value="F:ATP hydrolysis activity"/>
    <property type="evidence" value="ECO:0007669"/>
    <property type="project" value="InterPro"/>
</dbReference>
<dbReference type="InterPro" id="IPR011527">
    <property type="entry name" value="ABC1_TM_dom"/>
</dbReference>
<dbReference type="GO" id="GO:0034040">
    <property type="term" value="F:ATPase-coupled lipid transmembrane transporter activity"/>
    <property type="evidence" value="ECO:0007669"/>
    <property type="project" value="TreeGrafter"/>
</dbReference>
<dbReference type="PROSITE" id="PS50929">
    <property type="entry name" value="ABC_TM1F"/>
    <property type="match status" value="1"/>
</dbReference>
<sequence length="530" mass="60019">MVVQEILALVAIELILRLLRLGLSVFINMSVNQCDMLNGISYAGHFLDMDYEKLEDGTVRDLQQKVSRNVRANSFIYEDMGKVMTGLFQLIGYSWLIFSLHPLILLLVALVIVSNYFLSLRSEKNKYSVQPQKASLERKSEYLFRVMTDFSFAKEVRINRASVWLSGKAEEVLGKYSSEVKGYYRKEATVKLISAFVDAIQLLLLYGYAAWQAVLGQITVGNFSVYVGAVLNFSGAFASLAEGAAHIRFLSDYVEEYREYIKLATPSGRGKQMVRVSGQEERHVIEFRNVSFRYPNTERMVLKNVSLTISDGEKLAVVGRNGAGKSTFIKLLCRLYEPTEGKILYNGTDISTICYADYVRLLSVVFQDYRLFAFSVKDNMILNQEYDAQKAEEAIRKSGLQKKVGALPLGIDTSVGKEFDENGIEFSGGEGQKLVMARAYYRDAPIVILDEPTAALDAASESEIYMHFKEIMGDRTAIFISHRLASARFCDNVAVFDDGRLVEYGTHETLMKRNGLYEEMFRRQAEYYRG</sequence>
<dbReference type="EMBL" id="DWWS01000045">
    <property type="protein sequence ID" value="HJC24548.1"/>
    <property type="molecule type" value="Genomic_DNA"/>
</dbReference>
<dbReference type="PROSITE" id="PS50893">
    <property type="entry name" value="ABC_TRANSPORTER_2"/>
    <property type="match status" value="1"/>
</dbReference>
<keyword evidence="8 10" id="KW-1133">Transmembrane helix</keyword>
<keyword evidence="6" id="KW-0378">Hydrolase</keyword>
<evidence type="ECO:0000256" key="6">
    <source>
        <dbReference type="ARBA" id="ARBA00022807"/>
    </source>
</evidence>
<keyword evidence="4 10" id="KW-0812">Transmembrane</keyword>
<dbReference type="PANTHER" id="PTHR24221:SF646">
    <property type="entry name" value="HAEMOLYSIN SECRETION ATP-BINDING PROTEIN"/>
    <property type="match status" value="1"/>
</dbReference>
<reference evidence="13" key="1">
    <citation type="journal article" date="2021" name="PeerJ">
        <title>Extensive microbial diversity within the chicken gut microbiome revealed by metagenomics and culture.</title>
        <authorList>
            <person name="Gilroy R."/>
            <person name="Ravi A."/>
            <person name="Getino M."/>
            <person name="Pursley I."/>
            <person name="Horton D.L."/>
            <person name="Alikhan N.F."/>
            <person name="Baker D."/>
            <person name="Gharbi K."/>
            <person name="Hall N."/>
            <person name="Watson M."/>
            <person name="Adriaenssens E.M."/>
            <person name="Foster-Nyarko E."/>
            <person name="Jarju S."/>
            <person name="Secka A."/>
            <person name="Antonio M."/>
            <person name="Oren A."/>
            <person name="Chaudhuri R.R."/>
            <person name="La Ragione R."/>
            <person name="Hildebrand F."/>
            <person name="Pallen M.J."/>
        </authorList>
    </citation>
    <scope>NUCLEOTIDE SEQUENCE</scope>
    <source>
        <strain evidence="13">USAMLcec2-132</strain>
    </source>
</reference>
<keyword evidence="7 13" id="KW-0067">ATP-binding</keyword>
<evidence type="ECO:0000256" key="8">
    <source>
        <dbReference type="ARBA" id="ARBA00022989"/>
    </source>
</evidence>
<feature type="transmembrane region" description="Helical" evidence="10">
    <location>
        <begin position="192"/>
        <end position="211"/>
    </location>
</feature>
<evidence type="ECO:0000313" key="13">
    <source>
        <dbReference type="EMBL" id="HJC24548.1"/>
    </source>
</evidence>
<gene>
    <name evidence="13" type="ORF">H9761_12675</name>
</gene>
<dbReference type="FunFam" id="3.40.50.300:FF:000299">
    <property type="entry name" value="ABC transporter ATP-binding protein/permease"/>
    <property type="match status" value="1"/>
</dbReference>
<dbReference type="PANTHER" id="PTHR24221">
    <property type="entry name" value="ATP-BINDING CASSETTE SUB-FAMILY B"/>
    <property type="match status" value="1"/>
</dbReference>
<evidence type="ECO:0000256" key="2">
    <source>
        <dbReference type="ARBA" id="ARBA00022448"/>
    </source>
</evidence>
<dbReference type="InterPro" id="IPR027417">
    <property type="entry name" value="P-loop_NTPase"/>
</dbReference>
<dbReference type="SUPFAM" id="SSF90123">
    <property type="entry name" value="ABC transporter transmembrane region"/>
    <property type="match status" value="1"/>
</dbReference>
<feature type="domain" description="ABC transporter" evidence="11">
    <location>
        <begin position="285"/>
        <end position="523"/>
    </location>
</feature>
<dbReference type="Gene3D" id="3.40.50.300">
    <property type="entry name" value="P-loop containing nucleotide triphosphate hydrolases"/>
    <property type="match status" value="1"/>
</dbReference>
<feature type="transmembrane region" description="Helical" evidence="10">
    <location>
        <begin position="93"/>
        <end position="118"/>
    </location>
</feature>
<dbReference type="Proteomes" id="UP000823891">
    <property type="component" value="Unassembled WGS sequence"/>
</dbReference>